<evidence type="ECO:0000313" key="3">
    <source>
        <dbReference type="EMBL" id="OGI76291.1"/>
    </source>
</evidence>
<dbReference type="InterPro" id="IPR050336">
    <property type="entry name" value="Chromosome_partition/occlusion"/>
</dbReference>
<dbReference type="Proteomes" id="UP000179275">
    <property type="component" value="Unassembled WGS sequence"/>
</dbReference>
<comment type="caution">
    <text evidence="3">The sequence shown here is derived from an EMBL/GenBank/DDBJ whole genome shotgun (WGS) entry which is preliminary data.</text>
</comment>
<reference evidence="3 4" key="1">
    <citation type="journal article" date="2016" name="Nat. Commun.">
        <title>Thousands of microbial genomes shed light on interconnected biogeochemical processes in an aquifer system.</title>
        <authorList>
            <person name="Anantharaman K."/>
            <person name="Brown C.T."/>
            <person name="Hug L.A."/>
            <person name="Sharon I."/>
            <person name="Castelle C.J."/>
            <person name="Probst A.J."/>
            <person name="Thomas B.C."/>
            <person name="Singh A."/>
            <person name="Wilkins M.J."/>
            <person name="Karaoz U."/>
            <person name="Brodie E.L."/>
            <person name="Williams K.H."/>
            <person name="Hubbard S.S."/>
            <person name="Banfield J.F."/>
        </authorList>
    </citation>
    <scope>NUCLEOTIDE SEQUENCE [LARGE SCALE GENOMIC DNA]</scope>
</reference>
<dbReference type="InterPro" id="IPR004437">
    <property type="entry name" value="ParB/RepB/Spo0J"/>
</dbReference>
<dbReference type="Gene3D" id="3.90.1530.30">
    <property type="match status" value="1"/>
</dbReference>
<evidence type="ECO:0000259" key="2">
    <source>
        <dbReference type="SMART" id="SM00470"/>
    </source>
</evidence>
<gene>
    <name evidence="3" type="ORF">A3C67_00215</name>
</gene>
<evidence type="ECO:0000256" key="1">
    <source>
        <dbReference type="ARBA" id="ARBA00006295"/>
    </source>
</evidence>
<dbReference type="AlphaFoldDB" id="A0A1F6W323"/>
<dbReference type="STRING" id="1801756.A3C67_00215"/>
<feature type="domain" description="ParB-like N-terminal" evidence="2">
    <location>
        <begin position="20"/>
        <end position="114"/>
    </location>
</feature>
<dbReference type="PANTHER" id="PTHR33375">
    <property type="entry name" value="CHROMOSOME-PARTITIONING PROTEIN PARB-RELATED"/>
    <property type="match status" value="1"/>
</dbReference>
<comment type="similarity">
    <text evidence="1">Belongs to the ParB family.</text>
</comment>
<proteinExistence type="inferred from homology"/>
<dbReference type="Pfam" id="PF02195">
    <property type="entry name" value="ParB_N"/>
    <property type="match status" value="1"/>
</dbReference>
<dbReference type="SUPFAM" id="SSF110849">
    <property type="entry name" value="ParB/Sulfiredoxin"/>
    <property type="match status" value="1"/>
</dbReference>
<dbReference type="Gene3D" id="1.10.10.2830">
    <property type="match status" value="1"/>
</dbReference>
<dbReference type="EMBL" id="MFUG01000005">
    <property type="protein sequence ID" value="OGI76291.1"/>
    <property type="molecule type" value="Genomic_DNA"/>
</dbReference>
<evidence type="ECO:0000313" key="4">
    <source>
        <dbReference type="Proteomes" id="UP000179275"/>
    </source>
</evidence>
<dbReference type="PANTHER" id="PTHR33375:SF1">
    <property type="entry name" value="CHROMOSOME-PARTITIONING PROTEIN PARB-RELATED"/>
    <property type="match status" value="1"/>
</dbReference>
<dbReference type="InterPro" id="IPR036086">
    <property type="entry name" value="ParB/Sulfiredoxin_sf"/>
</dbReference>
<dbReference type="GO" id="GO:0005694">
    <property type="term" value="C:chromosome"/>
    <property type="evidence" value="ECO:0007669"/>
    <property type="project" value="TreeGrafter"/>
</dbReference>
<dbReference type="SMART" id="SM00470">
    <property type="entry name" value="ParB"/>
    <property type="match status" value="1"/>
</dbReference>
<dbReference type="GO" id="GO:0003677">
    <property type="term" value="F:DNA binding"/>
    <property type="evidence" value="ECO:0007669"/>
    <property type="project" value="InterPro"/>
</dbReference>
<name>A0A1F6W323_9BACT</name>
<dbReference type="GO" id="GO:0007059">
    <property type="term" value="P:chromosome segregation"/>
    <property type="evidence" value="ECO:0007669"/>
    <property type="project" value="TreeGrafter"/>
</dbReference>
<protein>
    <recommendedName>
        <fullName evidence="2">ParB-like N-terminal domain-containing protein</fullName>
    </recommendedName>
</protein>
<dbReference type="NCBIfam" id="TIGR00180">
    <property type="entry name" value="parB_part"/>
    <property type="match status" value="1"/>
</dbReference>
<accession>A0A1F6W323</accession>
<organism evidence="3 4">
    <name type="scientific">Candidatus Nomurabacteria bacterium RIFCSPHIGHO2_02_FULL_42_19</name>
    <dbReference type="NCBI Taxonomy" id="1801756"/>
    <lineage>
        <taxon>Bacteria</taxon>
        <taxon>Candidatus Nomuraibacteriota</taxon>
    </lineage>
</organism>
<dbReference type="SUPFAM" id="SSF109709">
    <property type="entry name" value="KorB DNA-binding domain-like"/>
    <property type="match status" value="1"/>
</dbReference>
<sequence>MATADKQVRVTGEQEISQVRRIPRSQIRRFPDQPRNFFDAKDMNDLAASIEEIGQQTPIVVKVVTGDPKHSFELVDGERRWIACGMANVDTMLAWVRPIADSDEQFIASVVGNFGRSGHTALEISQAVDRIRKSKRMQELSPGEQVARIAKIFARSEPWVYSHLAILRLHPDVQAMMAPMIPEEERLSHTLGVFISSLHQDLQLEIAKAVLAKKMSLNQARLYARQVAEEAGVKVGTNRGRAPGLPSQSWVRLKNMVRIAQEGLNALLVPAVQDALKKRDPADRAVMATELEQCIARLNQMRVILIEMPSTLEVECPRPVSIPASVVVDIRFPRKVKELTTPIAQALPPPLARKPVPTPNIPKEQSIELSHKVLSALFYRDGQPIMNLGRRRLQEELPDIDDLDIAVSQALRAAKNHWRITPEGPKEKQNLIRLMHRFRHNYGNCKEFAQALEHARKWDESDDPVSLHFKK</sequence>
<dbReference type="InterPro" id="IPR003115">
    <property type="entry name" value="ParB_N"/>
</dbReference>